<dbReference type="RefSeq" id="WP_091540954.1">
    <property type="nucleotide sequence ID" value="NZ_FMUS01000005.1"/>
</dbReference>
<keyword evidence="4" id="KW-1185">Reference proteome</keyword>
<dbReference type="Pfam" id="PF23844">
    <property type="entry name" value="NCTSP_N"/>
    <property type="match status" value="1"/>
</dbReference>
<gene>
    <name evidence="3" type="ORF">SAMN03080606_01123</name>
</gene>
<dbReference type="Proteomes" id="UP000198636">
    <property type="component" value="Unassembled WGS sequence"/>
</dbReference>
<name>A0A1G5ED68_9FIRM</name>
<sequence>MVTKFQPEIMEVEFNFSAMASVVSPSENSLEVTGHFRSFSDYIGLLFNSEDYRMHDRAKYPTSKNYAGVSLSFSPVFQGSVAKFNDLEQLPALAIYYTDGTEKVVTLGFLSNRANTTDSYNYWTGEVALSHKWIAWDSEIVYWEKWVVVGYEDVFDSEGNYLYTREITELHTGYGSRESDYVLDYANGRIAPVAGSGILYAADIWVTYEYGLHQTYTIHFDNLKEGTHPNNAVSVGNTNIERIVIPIIPTYYIEGKNELTGNSDEIKVVFNNWLVAGGALGDYPEVVAEHPFRVAEGYDDEYYRNPLRLVQSTYHLGYRKIINLYIGASHYYDKKGTVGADSTDHNTQTLIQEVGICTAAKQWVRYLCRAMKEYGFETLIMSVSMENLQLPEEWRQKMYDGKYGQTGWEPPTSFFSPTNQQARKYYEKVCRELLDIMVEEGMPPILQLGEPWWWWQEFMPGNVQQPYPGRPPCFYDEATKQKFQSEKGRQLPVYTTSDIPLTPGNIEVLEWLRDQLGDFSNFAKEIVKSYFGGQYTVLFFPPSVLDAERVPEGIRIVNVPIEDWRNPSLDFIQIEDYDWVVHENERHPEIFDFALDFLRYQQHKTHYFAGFAWEEFTNLFGKSIEKQWQLIESAAVIALSRGMREVFVWAGTQIRRDSWMPDIPVKYIPRMINRTLLRIEKMDI</sequence>
<dbReference type="AlphaFoldDB" id="A0A1G5ED68"/>
<dbReference type="OrthoDB" id="7182479at2"/>
<proteinExistence type="predicted"/>
<evidence type="ECO:0000313" key="4">
    <source>
        <dbReference type="Proteomes" id="UP000198636"/>
    </source>
</evidence>
<feature type="domain" description="Non-contractile tail sheath N-terminal" evidence="1">
    <location>
        <begin position="2"/>
        <end position="95"/>
    </location>
</feature>
<dbReference type="InterPro" id="IPR057102">
    <property type="entry name" value="NCTSP_N"/>
</dbReference>
<protein>
    <submittedName>
        <fullName evidence="3">Uncharacterized protein</fullName>
    </submittedName>
</protein>
<evidence type="ECO:0000259" key="2">
    <source>
        <dbReference type="Pfam" id="PF23845"/>
    </source>
</evidence>
<dbReference type="InterPro" id="IPR057122">
    <property type="entry name" value="TIM-barrel_NCTSP"/>
</dbReference>
<feature type="domain" description="Non-contractile tail sheath TIM barrel" evidence="2">
    <location>
        <begin position="289"/>
        <end position="658"/>
    </location>
</feature>
<reference evidence="3 4" key="1">
    <citation type="submission" date="2016-10" db="EMBL/GenBank/DDBJ databases">
        <authorList>
            <person name="de Groot N.N."/>
        </authorList>
    </citation>
    <scope>NUCLEOTIDE SEQUENCE [LARGE SCALE GENOMIC DNA]</scope>
    <source>
        <strain evidence="3 4">DSM 18978</strain>
    </source>
</reference>
<dbReference type="Pfam" id="PF23845">
    <property type="entry name" value="TIM-barrel_NCTSP"/>
    <property type="match status" value="1"/>
</dbReference>
<evidence type="ECO:0000259" key="1">
    <source>
        <dbReference type="Pfam" id="PF23844"/>
    </source>
</evidence>
<dbReference type="STRING" id="1120976.SAMN03080606_01123"/>
<dbReference type="EMBL" id="FMUS01000005">
    <property type="protein sequence ID" value="SCY24912.1"/>
    <property type="molecule type" value="Genomic_DNA"/>
</dbReference>
<accession>A0A1G5ED68</accession>
<evidence type="ECO:0000313" key="3">
    <source>
        <dbReference type="EMBL" id="SCY24912.1"/>
    </source>
</evidence>
<organism evidence="3 4">
    <name type="scientific">Alkaliphilus peptidifermentans DSM 18978</name>
    <dbReference type="NCBI Taxonomy" id="1120976"/>
    <lineage>
        <taxon>Bacteria</taxon>
        <taxon>Bacillati</taxon>
        <taxon>Bacillota</taxon>
        <taxon>Clostridia</taxon>
        <taxon>Peptostreptococcales</taxon>
        <taxon>Natronincolaceae</taxon>
        <taxon>Alkaliphilus</taxon>
    </lineage>
</organism>